<dbReference type="AlphaFoldDB" id="A0A9Q7V111"/>
<sequence>MGRIRHNERAFHEEFVTSLKPATQGDDNPT</sequence>
<reference evidence="2 3" key="1">
    <citation type="submission" date="2018-01" db="EMBL/GenBank/DDBJ databases">
        <authorList>
            <person name="Clerissi C."/>
        </authorList>
    </citation>
    <scope>NUCLEOTIDE SEQUENCE [LARGE SCALE GENOMIC DNA]</scope>
    <source>
        <strain evidence="2">Cupriavidus taiwanensis SWF 66322</strain>
        <plasmid evidence="3">cbm2636_mp</plasmid>
    </source>
</reference>
<dbReference type="EMBL" id="LT984814">
    <property type="protein sequence ID" value="SPD68326.1"/>
    <property type="molecule type" value="Genomic_DNA"/>
</dbReference>
<keyword evidence="2" id="KW-0614">Plasmid</keyword>
<feature type="region of interest" description="Disordered" evidence="1">
    <location>
        <begin position="1"/>
        <end position="30"/>
    </location>
</feature>
<feature type="compositionally biased region" description="Basic and acidic residues" evidence="1">
    <location>
        <begin position="1"/>
        <end position="15"/>
    </location>
</feature>
<evidence type="ECO:0000313" key="2">
    <source>
        <dbReference type="EMBL" id="SPD68326.1"/>
    </source>
</evidence>
<accession>A0A9Q7V111</accession>
<name>A0A9Q7V111_9BURK</name>
<evidence type="ECO:0000256" key="1">
    <source>
        <dbReference type="SAM" id="MobiDB-lite"/>
    </source>
</evidence>
<gene>
    <name evidence="2" type="ORF">CBM2636_MP21176</name>
</gene>
<geneLocation type="plasmid" evidence="3">
    <name>cbm2636_mp</name>
</geneLocation>
<organism evidence="2 3">
    <name type="scientific">Cupriavidus taiwanensis</name>
    <dbReference type="NCBI Taxonomy" id="164546"/>
    <lineage>
        <taxon>Bacteria</taxon>
        <taxon>Pseudomonadati</taxon>
        <taxon>Pseudomonadota</taxon>
        <taxon>Betaproteobacteria</taxon>
        <taxon>Burkholderiales</taxon>
        <taxon>Burkholderiaceae</taxon>
        <taxon>Cupriavidus</taxon>
    </lineage>
</organism>
<evidence type="ECO:0000313" key="3">
    <source>
        <dbReference type="Proteomes" id="UP000254259"/>
    </source>
</evidence>
<proteinExistence type="predicted"/>
<protein>
    <submittedName>
        <fullName evidence="2">Uncharacterized protein</fullName>
    </submittedName>
</protein>
<dbReference type="Proteomes" id="UP000254259">
    <property type="component" value="Plasmid CBM2636_mp"/>
</dbReference>